<protein>
    <recommendedName>
        <fullName evidence="11">Alpha-actinin</fullName>
    </recommendedName>
</protein>
<evidence type="ECO:0000256" key="3">
    <source>
        <dbReference type="ARBA" id="ARBA00022737"/>
    </source>
</evidence>
<dbReference type="InterPro" id="IPR018159">
    <property type="entry name" value="Spectrin/alpha-actinin"/>
</dbReference>
<dbReference type="AlphaFoldDB" id="A0A4S2M2V0"/>
<dbReference type="Pfam" id="PF00307">
    <property type="entry name" value="CH"/>
    <property type="match status" value="2"/>
</dbReference>
<keyword evidence="6" id="KW-0175">Coiled coil</keyword>
<dbReference type="Pfam" id="PF13405">
    <property type="entry name" value="EF-hand_6"/>
    <property type="match status" value="1"/>
</dbReference>
<dbReference type="InterPro" id="IPR002048">
    <property type="entry name" value="EF_hand_dom"/>
</dbReference>
<dbReference type="InterPro" id="IPR011992">
    <property type="entry name" value="EF-hand-dom_pair"/>
</dbReference>
<evidence type="ECO:0000256" key="2">
    <source>
        <dbReference type="ARBA" id="ARBA00022723"/>
    </source>
</evidence>
<feature type="coiled-coil region" evidence="6">
    <location>
        <begin position="648"/>
        <end position="696"/>
    </location>
</feature>
<dbReference type="Gene3D" id="1.10.238.10">
    <property type="entry name" value="EF-hand"/>
    <property type="match status" value="2"/>
</dbReference>
<dbReference type="SUPFAM" id="SSF46966">
    <property type="entry name" value="Spectrin repeat"/>
    <property type="match status" value="4"/>
</dbReference>
<dbReference type="CDD" id="cd00051">
    <property type="entry name" value="EFh"/>
    <property type="match status" value="1"/>
</dbReference>
<feature type="domain" description="Calponin-homology (CH)" evidence="7">
    <location>
        <begin position="29"/>
        <end position="133"/>
    </location>
</feature>
<keyword evidence="4" id="KW-0106">Calcium</keyword>
<dbReference type="FunFam" id="1.10.238.10:FF:000004">
    <property type="entry name" value="Actinin alpha 1"/>
    <property type="match status" value="1"/>
</dbReference>
<dbReference type="SMART" id="SM00054">
    <property type="entry name" value="EFh"/>
    <property type="match status" value="2"/>
</dbReference>
<dbReference type="PROSITE" id="PS00019">
    <property type="entry name" value="ACTININ_1"/>
    <property type="match status" value="1"/>
</dbReference>
<dbReference type="InterPro" id="IPR014837">
    <property type="entry name" value="EF-hand_Ca_insen"/>
</dbReference>
<evidence type="ECO:0008006" key="11">
    <source>
        <dbReference type="Google" id="ProtNLM"/>
    </source>
</evidence>
<comment type="similarity">
    <text evidence="1">Belongs to the alpha-actinin family.</text>
</comment>
<dbReference type="FunFam" id="1.10.418.10:FF:000001">
    <property type="entry name" value="Actinin alpha 1"/>
    <property type="match status" value="1"/>
</dbReference>
<dbReference type="PROSITE" id="PS00020">
    <property type="entry name" value="ACTININ_2"/>
    <property type="match status" value="1"/>
</dbReference>
<dbReference type="EMBL" id="SJOL01005286">
    <property type="protein sequence ID" value="TGZ70585.1"/>
    <property type="molecule type" value="Genomic_DNA"/>
</dbReference>
<dbReference type="InterPro" id="IPR001715">
    <property type="entry name" value="CH_dom"/>
</dbReference>
<keyword evidence="10" id="KW-1185">Reference proteome</keyword>
<dbReference type="SMART" id="SM01184">
    <property type="entry name" value="efhand_Ca_insen"/>
    <property type="match status" value="1"/>
</dbReference>
<dbReference type="FunFam" id="1.20.58.60:FF:000005">
    <property type="entry name" value="Actinin alpha 1"/>
    <property type="match status" value="1"/>
</dbReference>
<evidence type="ECO:0000256" key="6">
    <source>
        <dbReference type="SAM" id="Coils"/>
    </source>
</evidence>
<dbReference type="InterPro" id="IPR036872">
    <property type="entry name" value="CH_dom_sf"/>
</dbReference>
<comment type="caution">
    <text evidence="9">The sequence shown here is derived from an EMBL/GenBank/DDBJ whole genome shotgun (WGS) entry which is preliminary data.</text>
</comment>
<sequence length="900" mass="103323">MPIADYEGYLDQDDEVGPIDTVVDPAWEQQQKKTFTAWCNAHLRKANMSIDSIENDFRDGLKLMRLLEVISGESLPKPDRGKMRFHKITNVNKALDFIVSKGVKLVSIGAEEIVDGNVKMTLGMIWTIILRFAIQDIQIEDSSAKEGLLLWCQRQTAPYKNVKVDNFHTSFKDGLAFCAIIHRNRPDLINYDKLSSSNALHNLNYAFDVAEHHLDIPRMLDPADMVNSIKPDERSVMAYVSMYYHKFAGASKATMAANRIANLLKEQRENARLIEEYETISSNLLNWIMAKLKHFSVRNPQQTVASVEHLQSESRVYRREEKPSKLQDKALLETTYNTLQTRLRLSKRPAYVPSVDKYISAIGARWDELEKADRTYEEWLLEELQRVRRVEYLIKKFEIRCSTHEAWAKGKPQALSGNAHLKCTLPELRALMKRHEAFQSELAANDDRVERIGALADELGKLHYHNMSAVTNRYSEIVKVTDELKRLSETRERELARLLPVLEKIDQLQFDFAKRAAPFKNWMEQTEEDLRDTPIVHTMAEVQRYVSAHTAFEGTLQGTEAECTSIAQCASEVQRLVQDNKLSGIMENPYTNIKPAELTERWALIKELAKKRSEILREEELRQVNNDKLRRQFTEKATEFDKWLQQQKSNLARNAMEARGSLEQQRDELKNMEVEIAKHKRMLDELEQCNQALEDAYVFDNLNTSLSMPTLRVAWEQLFTSLHHSVNVIENQILTRDSKGLTAEQMADLRTCFSHFDKNGTGRLEAPEFKACLVSLGHSFGDDPRGSICSTTVIGESDFTRTMQQVDPGHKGYVTFDSFLNFVTRENADEDTAEQITQSFKVLSGDKGYVTAEDLRRYLPPDDAEYCIKRMIRAPGPHGDSGALNYEQFTVEIYGSQKPN</sequence>
<name>A0A4S2M2V0_OPIFE</name>
<reference evidence="9 10" key="1">
    <citation type="journal article" date="2019" name="BMC Genomics">
        <title>New insights from Opisthorchis felineus genome: update on genomics of the epidemiologically important liver flukes.</title>
        <authorList>
            <person name="Ershov N.I."/>
            <person name="Mordvinov V.A."/>
            <person name="Prokhortchouk E.B."/>
            <person name="Pakharukova M.Y."/>
            <person name="Gunbin K.V."/>
            <person name="Ustyantsev K."/>
            <person name="Genaev M.A."/>
            <person name="Blinov A.G."/>
            <person name="Mazur A."/>
            <person name="Boulygina E."/>
            <person name="Tsygankova S."/>
            <person name="Khrameeva E."/>
            <person name="Chekanov N."/>
            <person name="Fan G."/>
            <person name="Xiao A."/>
            <person name="Zhang H."/>
            <person name="Xu X."/>
            <person name="Yang H."/>
            <person name="Solovyev V."/>
            <person name="Lee S.M."/>
            <person name="Liu X."/>
            <person name="Afonnikov D.A."/>
            <person name="Skryabin K.G."/>
        </authorList>
    </citation>
    <scope>NUCLEOTIDE SEQUENCE [LARGE SCALE GENOMIC DNA]</scope>
    <source>
        <strain evidence="9">AK-0245</strain>
        <tissue evidence="9">Whole organism</tissue>
    </source>
</reference>
<dbReference type="InterPro" id="IPR001589">
    <property type="entry name" value="Actinin_actin-bd_CS"/>
</dbReference>
<dbReference type="FunFam" id="1.10.418.10:FF:000005">
    <property type="entry name" value="Actinin alpha 4"/>
    <property type="match status" value="1"/>
</dbReference>
<dbReference type="SMART" id="SM00033">
    <property type="entry name" value="CH"/>
    <property type="match status" value="2"/>
</dbReference>
<dbReference type="GO" id="GO:0005509">
    <property type="term" value="F:calcium ion binding"/>
    <property type="evidence" value="ECO:0007669"/>
    <property type="project" value="InterPro"/>
</dbReference>
<dbReference type="PROSITE" id="PS50222">
    <property type="entry name" value="EF_HAND_2"/>
    <property type="match status" value="2"/>
</dbReference>
<keyword evidence="5" id="KW-0009">Actin-binding</keyword>
<feature type="domain" description="EF-hand" evidence="8">
    <location>
        <begin position="794"/>
        <end position="829"/>
    </location>
</feature>
<evidence type="ECO:0000256" key="5">
    <source>
        <dbReference type="ARBA" id="ARBA00023203"/>
    </source>
</evidence>
<dbReference type="Pfam" id="PF08726">
    <property type="entry name" value="EFhand_Ca_insen"/>
    <property type="match status" value="1"/>
</dbReference>
<dbReference type="Proteomes" id="UP000308267">
    <property type="component" value="Unassembled WGS sequence"/>
</dbReference>
<dbReference type="CDD" id="cd21216">
    <property type="entry name" value="CH_ACTN_rpt2"/>
    <property type="match status" value="1"/>
</dbReference>
<feature type="domain" description="EF-hand" evidence="8">
    <location>
        <begin position="744"/>
        <end position="779"/>
    </location>
</feature>
<dbReference type="CDD" id="cd21214">
    <property type="entry name" value="CH_ACTN_rpt1"/>
    <property type="match status" value="1"/>
</dbReference>
<dbReference type="Gene3D" id="1.20.58.60">
    <property type="match status" value="4"/>
</dbReference>
<feature type="domain" description="Calponin-homology (CH)" evidence="7">
    <location>
        <begin position="142"/>
        <end position="248"/>
    </location>
</feature>
<evidence type="ECO:0000313" key="9">
    <source>
        <dbReference type="EMBL" id="TGZ70585.1"/>
    </source>
</evidence>
<dbReference type="PANTHER" id="PTHR11915">
    <property type="entry name" value="SPECTRIN/FILAMIN RELATED CYTOSKELETAL PROTEIN"/>
    <property type="match status" value="1"/>
</dbReference>
<dbReference type="InterPro" id="IPR018247">
    <property type="entry name" value="EF_Hand_1_Ca_BS"/>
</dbReference>
<organism evidence="9 10">
    <name type="scientific">Opisthorchis felineus</name>
    <dbReference type="NCBI Taxonomy" id="147828"/>
    <lineage>
        <taxon>Eukaryota</taxon>
        <taxon>Metazoa</taxon>
        <taxon>Spiralia</taxon>
        <taxon>Lophotrochozoa</taxon>
        <taxon>Platyhelminthes</taxon>
        <taxon>Trematoda</taxon>
        <taxon>Digenea</taxon>
        <taxon>Opisthorchiida</taxon>
        <taxon>Opisthorchiata</taxon>
        <taxon>Opisthorchiidae</taxon>
        <taxon>Opisthorchis</taxon>
    </lineage>
</organism>
<evidence type="ECO:0000259" key="8">
    <source>
        <dbReference type="PROSITE" id="PS50222"/>
    </source>
</evidence>
<dbReference type="Gene3D" id="1.10.418.10">
    <property type="entry name" value="Calponin-like domain"/>
    <property type="match status" value="2"/>
</dbReference>
<dbReference type="OrthoDB" id="18853at2759"/>
<dbReference type="PROSITE" id="PS00018">
    <property type="entry name" value="EF_HAND_1"/>
    <property type="match status" value="1"/>
</dbReference>
<dbReference type="Pfam" id="PF00435">
    <property type="entry name" value="Spectrin"/>
    <property type="match status" value="3"/>
</dbReference>
<dbReference type="CDD" id="cd00176">
    <property type="entry name" value="SPEC"/>
    <property type="match status" value="2"/>
</dbReference>
<evidence type="ECO:0000259" key="7">
    <source>
        <dbReference type="PROSITE" id="PS50021"/>
    </source>
</evidence>
<keyword evidence="2" id="KW-0479">Metal-binding</keyword>
<accession>A0A4S2M2V0</accession>
<proteinExistence type="inferred from homology"/>
<dbReference type="GO" id="GO:0003779">
    <property type="term" value="F:actin binding"/>
    <property type="evidence" value="ECO:0007669"/>
    <property type="project" value="UniProtKB-KW"/>
</dbReference>
<dbReference type="SMART" id="SM00150">
    <property type="entry name" value="SPEC"/>
    <property type="match status" value="4"/>
</dbReference>
<dbReference type="STRING" id="147828.A0A4S2M2V0"/>
<keyword evidence="3" id="KW-0677">Repeat</keyword>
<dbReference type="SUPFAM" id="SSF47473">
    <property type="entry name" value="EF-hand"/>
    <property type="match status" value="1"/>
</dbReference>
<evidence type="ECO:0000256" key="4">
    <source>
        <dbReference type="ARBA" id="ARBA00022837"/>
    </source>
</evidence>
<dbReference type="SUPFAM" id="SSF47576">
    <property type="entry name" value="Calponin-homology domain, CH-domain"/>
    <property type="match status" value="1"/>
</dbReference>
<gene>
    <name evidence="9" type="ORF">CRM22_003120</name>
</gene>
<evidence type="ECO:0000256" key="1">
    <source>
        <dbReference type="ARBA" id="ARBA00010255"/>
    </source>
</evidence>
<dbReference type="PROSITE" id="PS50021">
    <property type="entry name" value="CH"/>
    <property type="match status" value="2"/>
</dbReference>
<evidence type="ECO:0000313" key="10">
    <source>
        <dbReference type="Proteomes" id="UP000308267"/>
    </source>
</evidence>
<dbReference type="InterPro" id="IPR002017">
    <property type="entry name" value="Spectrin_repeat"/>
</dbReference>